<accession>A0AAD5T0P6</accession>
<comment type="caution">
    <text evidence="7">The sequence shown here is derived from an EMBL/GenBank/DDBJ whole genome shotgun (WGS) entry which is preliminary data.</text>
</comment>
<evidence type="ECO:0000259" key="6">
    <source>
        <dbReference type="PROSITE" id="PS51296"/>
    </source>
</evidence>
<evidence type="ECO:0000256" key="3">
    <source>
        <dbReference type="ARBA" id="ARBA00023004"/>
    </source>
</evidence>
<dbReference type="GO" id="GO:0051537">
    <property type="term" value="F:2 iron, 2 sulfur cluster binding"/>
    <property type="evidence" value="ECO:0007669"/>
    <property type="project" value="UniProtKB-KW"/>
</dbReference>
<feature type="compositionally biased region" description="Acidic residues" evidence="5">
    <location>
        <begin position="292"/>
        <end position="303"/>
    </location>
</feature>
<dbReference type="EMBL" id="JADGJH010000773">
    <property type="protein sequence ID" value="KAJ3122917.1"/>
    <property type="molecule type" value="Genomic_DNA"/>
</dbReference>
<feature type="compositionally biased region" description="Acidic residues" evidence="5">
    <location>
        <begin position="758"/>
        <end position="770"/>
    </location>
</feature>
<dbReference type="Proteomes" id="UP001211907">
    <property type="component" value="Unassembled WGS sequence"/>
</dbReference>
<feature type="compositionally biased region" description="Basic and acidic residues" evidence="5">
    <location>
        <begin position="466"/>
        <end position="477"/>
    </location>
</feature>
<sequence length="1457" mass="159851">MCVDIEDMGIKWGSAVVCVAHGWSFDLDTGACGNNRYVIDTYKVQVDDGKPNRNILSATRSGNMHWVHGVEVYVRRPPSEGEDPQEFLLDHGDDSLNLDSGALSSNDEHLYRLISRSHPLELDVHEGGSLHIYLVLVEDTDPVPPSDSPTIGVTSLPFAIYHTPSPFPITFQSPSSEISYRMVFRFYTKHKSAGSDVFTHIIPVNVIPAWSGAPPPALPALGEGDNGVRVVVDVDGSVQGSVKMFGTGHHHHHHHHSHHNYHHHSHHSNSPLSSHNDSHSALATIKGNNSSESDDDSESDEGEDSMLWLRPRILHDGSQIRSSRLIPDTEVPGSPLFSSANASVMSERENNFPLSFATPLVSQSGTDLRRSSSLTGVDTLLNKMGISNSRRNDSTGNLRRNVSFAMGKASGIVPIVLEERDKNLPLPYTIEDPLAGHISSQPSGLHFRQLSLASLQSVDSSPVYARNDESQSGHVSDEAPAYQDIGSPAEAFQTSSSAPPLPPLLELDLAMQASHSKVPKSLKGKLSFILPKSKSADFEVLPRSTANVTSSPSLLARPSSRNGLHSQRFTLLPAPVVDDAQKPYSFNFLLPSTIIGPNSHIPITISFADNEYQPEFASYIEVSLVADVKCDAMGKVKHDIMQLASIKVNVDSHNLEKKVVLTVPSSKELGYFATGMVAPLIEVTHKMIFQLHTHQQRAFGIGWKEVNLELGQNHLDTESFHRTKTMAEYVKVYVRRALATGELPGQYSLDRGGSDADSSNDNDSSDTENDLDSHGRPRPLEQLPYRLVSNSSHPLGMVKFRLQQKPAIEKLSIEISVVGQVHTRWIDNLHLVYSHRNTFLRTKDYLVQESDPVPEPNCPNRFIELPFAVYRSPSPFPISFKSPSSTIEYFLTIKFRLKSSTGTTIVDHVVPAIVVPPWSGAPPPEIPSLGPNDNGVRVIVDVDGGVQGSVRMFGASSPLLSVHIHESEAATSDTMSIYQHHEIHHYQPPQRERDFDEDSLWLRPRVLHGGLSSRPSGLSIRAGIAGGGGGSFITRTESRLGGGGGGGASFLGRTESPAYSERDSESIQARSIQQRSGSRIGSMLNSFSGFSTSVTSNDRPLGTRSKTELNFSQMKIQRFLRKNMSAVSAEAMVVPLVVEQNDPSLPLPYTSEDPLAGQHEFDRGSIEQTPLPRFIPHSSPIYSPPSIVLSPDSDSNIGVNGTDGLGIGDIASNNISNNTNMIPTTITTIVEDPPADASSMMLKSRILFDPRQLLKRLMSAKASDPERRAQTPPVSQQQQPEIFPEDLNVSIAVTTARPATALNISKLKTRASFKNTPRPDPYEFNFLLASTIIGPNSQIPITITFIDQDYDSKRETYIEVSLIADVACTAMGKVKHDLIPLGSMKAEIDCREFEKQIWFKVPSSDELRCFAVGFKAPLVELSHRMEFRLFSQRQRAFGIGQKEYTIELGSVAVTMLR</sequence>
<evidence type="ECO:0000313" key="8">
    <source>
        <dbReference type="Proteomes" id="UP001211907"/>
    </source>
</evidence>
<protein>
    <recommendedName>
        <fullName evidence="6">Rieske domain-containing protein</fullName>
    </recommendedName>
</protein>
<keyword evidence="1" id="KW-0001">2Fe-2S</keyword>
<keyword evidence="3" id="KW-0408">Iron</keyword>
<feature type="region of interest" description="Disordered" evidence="5">
    <location>
        <begin position="1035"/>
        <end position="1078"/>
    </location>
</feature>
<dbReference type="Gene3D" id="2.102.10.10">
    <property type="entry name" value="Rieske [2Fe-2S] iron-sulphur domain"/>
    <property type="match status" value="1"/>
</dbReference>
<evidence type="ECO:0000256" key="2">
    <source>
        <dbReference type="ARBA" id="ARBA00022723"/>
    </source>
</evidence>
<feature type="non-terminal residue" evidence="7">
    <location>
        <position position="1457"/>
    </location>
</feature>
<dbReference type="PROSITE" id="PS51296">
    <property type="entry name" value="RIESKE"/>
    <property type="match status" value="1"/>
</dbReference>
<keyword evidence="8" id="KW-1185">Reference proteome</keyword>
<dbReference type="InterPro" id="IPR036922">
    <property type="entry name" value="Rieske_2Fe-2S_sf"/>
</dbReference>
<feature type="compositionally biased region" description="Polar residues" evidence="5">
    <location>
        <begin position="1066"/>
        <end position="1078"/>
    </location>
</feature>
<dbReference type="InterPro" id="IPR017941">
    <property type="entry name" value="Rieske_2Fe-2S"/>
</dbReference>
<reference evidence="7" key="1">
    <citation type="submission" date="2020-05" db="EMBL/GenBank/DDBJ databases">
        <title>Phylogenomic resolution of chytrid fungi.</title>
        <authorList>
            <person name="Stajich J.E."/>
            <person name="Amses K."/>
            <person name="Simmons R."/>
            <person name="Seto K."/>
            <person name="Myers J."/>
            <person name="Bonds A."/>
            <person name="Quandt C.A."/>
            <person name="Barry K."/>
            <person name="Liu P."/>
            <person name="Grigoriev I."/>
            <person name="Longcore J.E."/>
            <person name="James T.Y."/>
        </authorList>
    </citation>
    <scope>NUCLEOTIDE SEQUENCE</scope>
    <source>
        <strain evidence="7">JEL0513</strain>
    </source>
</reference>
<dbReference type="SUPFAM" id="SSF50022">
    <property type="entry name" value="ISP domain"/>
    <property type="match status" value="1"/>
</dbReference>
<feature type="compositionally biased region" description="Gly residues" evidence="5">
    <location>
        <begin position="1040"/>
        <end position="1049"/>
    </location>
</feature>
<keyword evidence="4" id="KW-0411">Iron-sulfur</keyword>
<gene>
    <name evidence="7" type="ORF">HK100_011795</name>
</gene>
<feature type="compositionally biased region" description="Basic residues" evidence="5">
    <location>
        <begin position="248"/>
        <end position="267"/>
    </location>
</feature>
<organism evidence="7 8">
    <name type="scientific">Physocladia obscura</name>
    <dbReference type="NCBI Taxonomy" id="109957"/>
    <lineage>
        <taxon>Eukaryota</taxon>
        <taxon>Fungi</taxon>
        <taxon>Fungi incertae sedis</taxon>
        <taxon>Chytridiomycota</taxon>
        <taxon>Chytridiomycota incertae sedis</taxon>
        <taxon>Chytridiomycetes</taxon>
        <taxon>Chytridiales</taxon>
        <taxon>Chytriomycetaceae</taxon>
        <taxon>Physocladia</taxon>
    </lineage>
</organism>
<dbReference type="GO" id="GO:0046872">
    <property type="term" value="F:metal ion binding"/>
    <property type="evidence" value="ECO:0007669"/>
    <property type="project" value="UniProtKB-KW"/>
</dbReference>
<feature type="domain" description="Rieske" evidence="6">
    <location>
        <begin position="1"/>
        <end position="53"/>
    </location>
</feature>
<feature type="region of interest" description="Disordered" evidence="5">
    <location>
        <begin position="745"/>
        <end position="783"/>
    </location>
</feature>
<evidence type="ECO:0000313" key="7">
    <source>
        <dbReference type="EMBL" id="KAJ3122917.1"/>
    </source>
</evidence>
<evidence type="ECO:0000256" key="4">
    <source>
        <dbReference type="ARBA" id="ARBA00023014"/>
    </source>
</evidence>
<name>A0AAD5T0P6_9FUNG</name>
<feature type="region of interest" description="Disordered" evidence="5">
    <location>
        <begin position="1260"/>
        <end position="1280"/>
    </location>
</feature>
<evidence type="ECO:0000256" key="5">
    <source>
        <dbReference type="SAM" id="MobiDB-lite"/>
    </source>
</evidence>
<proteinExistence type="predicted"/>
<feature type="region of interest" description="Disordered" evidence="5">
    <location>
        <begin position="241"/>
        <end position="303"/>
    </location>
</feature>
<keyword evidence="2" id="KW-0479">Metal-binding</keyword>
<evidence type="ECO:0000256" key="1">
    <source>
        <dbReference type="ARBA" id="ARBA00022714"/>
    </source>
</evidence>
<feature type="region of interest" description="Disordered" evidence="5">
    <location>
        <begin position="461"/>
        <end position="481"/>
    </location>
</feature>